<evidence type="ECO:0000256" key="6">
    <source>
        <dbReference type="SAM" id="Phobius"/>
    </source>
</evidence>
<dbReference type="Pfam" id="PF03706">
    <property type="entry name" value="LPG_synthase_TM"/>
    <property type="match status" value="1"/>
</dbReference>
<evidence type="ECO:0000256" key="4">
    <source>
        <dbReference type="ARBA" id="ARBA00022989"/>
    </source>
</evidence>
<protein>
    <submittedName>
        <fullName evidence="7">Lysylphosphatidylglycerol synthase domain-containing protein</fullName>
    </submittedName>
</protein>
<keyword evidence="8" id="KW-1185">Reference proteome</keyword>
<dbReference type="AlphaFoldDB" id="A0AAU7EKF4"/>
<keyword evidence="2" id="KW-1003">Cell membrane</keyword>
<feature type="transmembrane region" description="Helical" evidence="6">
    <location>
        <begin position="52"/>
        <end position="72"/>
    </location>
</feature>
<feature type="transmembrane region" description="Helical" evidence="6">
    <location>
        <begin position="167"/>
        <end position="185"/>
    </location>
</feature>
<sequence>MIYTLPYKTKQFFFALIKISIVVAAFYFIYRKLTSNSSLEFSNFLHFLDENGVISTKTILILFVLTGFNYFFEILKWQILVSPTKRISFKKASEQSLGALTASLFTPNRIGEYGAKAIYYTKDIRKHIMLINLLSNLLQMSVTTILGAIGFSFFISKYPIQLNYSKIWPLLIFTVVMITILIFIIRKNKFSIKGFSLKKIKYFIINYPKKLITYGFGLSLLRYLIFSFQFYYLLTIFEIQTSYLHAITIITSMYFLASIIPSIFIFDVLIKGSVAVYLFSFVGVNSFTILCIVTLMWIFNFVIPSILGSYFVLNFNFPEDDL</sequence>
<gene>
    <name evidence="7" type="ORF">QLS71_008290</name>
</gene>
<evidence type="ECO:0000256" key="1">
    <source>
        <dbReference type="ARBA" id="ARBA00004651"/>
    </source>
</evidence>
<evidence type="ECO:0000313" key="7">
    <source>
        <dbReference type="EMBL" id="XBL16005.1"/>
    </source>
</evidence>
<dbReference type="InterPro" id="IPR022791">
    <property type="entry name" value="L-PG_synthase/AglD"/>
</dbReference>
<organism evidence="7 8">
    <name type="scientific">Mariniflexile litorale</name>
    <dbReference type="NCBI Taxonomy" id="3045158"/>
    <lineage>
        <taxon>Bacteria</taxon>
        <taxon>Pseudomonadati</taxon>
        <taxon>Bacteroidota</taxon>
        <taxon>Flavobacteriia</taxon>
        <taxon>Flavobacteriales</taxon>
        <taxon>Flavobacteriaceae</taxon>
        <taxon>Mariniflexile</taxon>
    </lineage>
</organism>
<dbReference type="KEGG" id="mlil:QLS71_008290"/>
<dbReference type="Proteomes" id="UP001224325">
    <property type="component" value="Chromosome"/>
</dbReference>
<dbReference type="RefSeq" id="WP_308993193.1">
    <property type="nucleotide sequence ID" value="NZ_CP155618.1"/>
</dbReference>
<evidence type="ECO:0000256" key="2">
    <source>
        <dbReference type="ARBA" id="ARBA00022475"/>
    </source>
</evidence>
<comment type="subcellular location">
    <subcellularLocation>
        <location evidence="1">Cell membrane</location>
        <topology evidence="1">Multi-pass membrane protein</topology>
    </subcellularLocation>
</comment>
<name>A0AAU7EKF4_9FLAO</name>
<keyword evidence="4 6" id="KW-1133">Transmembrane helix</keyword>
<reference evidence="7" key="1">
    <citation type="submission" date="2024-04" db="EMBL/GenBank/DDBJ databases">
        <title>Mariniflexile litorale, isolated from the shallow sediments of the Sea of Japan.</title>
        <authorList>
            <person name="Romanenko L."/>
            <person name="Isaeva M."/>
        </authorList>
    </citation>
    <scope>NUCLEOTIDE SEQUENCE [LARGE SCALE GENOMIC DNA]</scope>
    <source>
        <strain evidence="7">KMM 9835</strain>
    </source>
</reference>
<accession>A0AAU7EKF4</accession>
<feature type="transmembrane region" description="Helical" evidence="6">
    <location>
        <begin position="130"/>
        <end position="155"/>
    </location>
</feature>
<feature type="transmembrane region" description="Helical" evidence="6">
    <location>
        <begin position="246"/>
        <end position="269"/>
    </location>
</feature>
<dbReference type="GO" id="GO:0005886">
    <property type="term" value="C:plasma membrane"/>
    <property type="evidence" value="ECO:0007669"/>
    <property type="project" value="UniProtKB-SubCell"/>
</dbReference>
<keyword evidence="3 6" id="KW-0812">Transmembrane</keyword>
<feature type="transmembrane region" description="Helical" evidence="6">
    <location>
        <begin position="211"/>
        <end position="234"/>
    </location>
</feature>
<feature type="transmembrane region" description="Helical" evidence="6">
    <location>
        <begin position="12"/>
        <end position="30"/>
    </location>
</feature>
<evidence type="ECO:0000256" key="5">
    <source>
        <dbReference type="ARBA" id="ARBA00023136"/>
    </source>
</evidence>
<evidence type="ECO:0000313" key="8">
    <source>
        <dbReference type="Proteomes" id="UP001224325"/>
    </source>
</evidence>
<proteinExistence type="predicted"/>
<evidence type="ECO:0000256" key="3">
    <source>
        <dbReference type="ARBA" id="ARBA00022692"/>
    </source>
</evidence>
<dbReference type="EMBL" id="CP155618">
    <property type="protein sequence ID" value="XBL16005.1"/>
    <property type="molecule type" value="Genomic_DNA"/>
</dbReference>
<keyword evidence="5 6" id="KW-0472">Membrane</keyword>
<feature type="transmembrane region" description="Helical" evidence="6">
    <location>
        <begin position="276"/>
        <end position="299"/>
    </location>
</feature>